<dbReference type="RefSeq" id="WP_206559050.1">
    <property type="nucleotide sequence ID" value="NZ_JAFKCZ010000002.1"/>
</dbReference>
<proteinExistence type="predicted"/>
<dbReference type="Pfam" id="PF06041">
    <property type="entry name" value="DUF924"/>
    <property type="match status" value="1"/>
</dbReference>
<name>A0A939DDK3_9GAMM</name>
<dbReference type="PANTHER" id="PTHR23004">
    <property type="entry name" value="DOUBLECORTIN DOMAIN CONTAINING 2"/>
    <property type="match status" value="1"/>
</dbReference>
<dbReference type="Proteomes" id="UP000664303">
    <property type="component" value="Unassembled WGS sequence"/>
</dbReference>
<reference evidence="1" key="1">
    <citation type="submission" date="2021-02" db="EMBL/GenBank/DDBJ databases">
        <title>PHA producing bacteria isolated from coastal sediment in Guangdong, Shenzhen.</title>
        <authorList>
            <person name="Zheng W."/>
            <person name="Yu S."/>
            <person name="Huang Y."/>
        </authorList>
    </citation>
    <scope>NUCLEOTIDE SEQUENCE</scope>
    <source>
        <strain evidence="1">TN14-10</strain>
    </source>
</reference>
<dbReference type="InterPro" id="IPR011990">
    <property type="entry name" value="TPR-like_helical_dom_sf"/>
</dbReference>
<dbReference type="PANTHER" id="PTHR23004:SF7">
    <property type="entry name" value="DUF924-DOMAIN-CONTAINING PROTEIN"/>
    <property type="match status" value="1"/>
</dbReference>
<keyword evidence="2" id="KW-1185">Reference proteome</keyword>
<dbReference type="EMBL" id="JAFKCZ010000002">
    <property type="protein sequence ID" value="MBN7795607.1"/>
    <property type="molecule type" value="Genomic_DNA"/>
</dbReference>
<gene>
    <name evidence="1" type="ORF">JYP50_03325</name>
</gene>
<organism evidence="1 2">
    <name type="scientific">Parahaliea mediterranea</name>
    <dbReference type="NCBI Taxonomy" id="651086"/>
    <lineage>
        <taxon>Bacteria</taxon>
        <taxon>Pseudomonadati</taxon>
        <taxon>Pseudomonadota</taxon>
        <taxon>Gammaproteobacteria</taxon>
        <taxon>Cellvibrionales</taxon>
        <taxon>Halieaceae</taxon>
        <taxon>Parahaliea</taxon>
    </lineage>
</organism>
<dbReference type="InterPro" id="IPR010323">
    <property type="entry name" value="DUF924"/>
</dbReference>
<evidence type="ECO:0000313" key="2">
    <source>
        <dbReference type="Proteomes" id="UP000664303"/>
    </source>
</evidence>
<dbReference type="Gene3D" id="1.20.58.320">
    <property type="entry name" value="TPR-like"/>
    <property type="match status" value="1"/>
</dbReference>
<comment type="caution">
    <text evidence="1">The sequence shown here is derived from an EMBL/GenBank/DDBJ whole genome shotgun (WGS) entry which is preliminary data.</text>
</comment>
<accession>A0A939DDK3</accession>
<sequence length="196" mass="22278">MTEDIAAVLDFWFGELDDTGMPQEDRHALWFRKNAATDALIGERFGARVEQALAGELDAWAELDRGLIALIILLDQFPRNLFRGSERAFRGDARALQLAQDTIASGRHQRLPAIHQVFLLLPLEHSESLDAQEECVDLFRELEAVTGLEAMAGFRRYAEAHRDVIERFGRFPHRNETLGRATTEAERTHLREHGGF</sequence>
<protein>
    <submittedName>
        <fullName evidence="1">DUF924 domain-containing protein</fullName>
    </submittedName>
</protein>
<dbReference type="SUPFAM" id="SSF48452">
    <property type="entry name" value="TPR-like"/>
    <property type="match status" value="1"/>
</dbReference>
<dbReference type="Gene3D" id="1.25.40.10">
    <property type="entry name" value="Tetratricopeptide repeat domain"/>
    <property type="match status" value="1"/>
</dbReference>
<evidence type="ECO:0000313" key="1">
    <source>
        <dbReference type="EMBL" id="MBN7795607.1"/>
    </source>
</evidence>
<dbReference type="AlphaFoldDB" id="A0A939DDK3"/>